<dbReference type="PANTHER" id="PTHR37813:SF1">
    <property type="entry name" value="FELS-2 PROPHAGE PROTEIN"/>
    <property type="match status" value="1"/>
</dbReference>
<dbReference type="InterPro" id="IPR010090">
    <property type="entry name" value="Phage_tape_meas"/>
</dbReference>
<gene>
    <name evidence="5" type="ORF">ACFSW4_05930</name>
</gene>
<sequence>MAKQPETKVTFSVFNKEFNEAMNEMKGESKQLRKEFKLQSEQMKDTASETQKLESRIEYLGKQQSIAKRQIQETEKQLEKAKKVYGENSNEANKLSNRLLDLRISEQKLQNSINRTETELNQQAQDMADARKEAGKFRQSLDKTAEAANNVGDSLSTGLTLPLAGVGVAAGATAMNVQDSIRLMNDLVGEAGDEAKQLEEDFRAVWDDGFGNSPEHVARSIALIKQNIQGINNGSELQKVTKDMLALAEVTEVDMSEATRGVNQLMHNFGITATEALDLFVKGQQEGLNYSNEMFDNIAEYAPLFQGMKFSAGEYFAILANGTQNGAYNLDYINDLMKEFNIRAQDGSKRTADAFNQMSKDTQEVFEAFEDGEATTKDLFNTVIPELENMDDQVQANQIGVELFGTKWEDMGADTVYALDDVNESLSDTQGAMDELSKSQEETFNREFQRTLRGILKALEPIGEELLEIAQEITPKIQELSDWFVELDDETRNVLLTLAGAAAVAGPALKVFSGLTSIVKTLTGAIGLASSGGLVSRLALLSRAGPIGLAIAGVVGLGAALYTTLGRTKEFDEASLETADKLMKQHRSNEELINSYDELRQKSKLTTDEFARYVDLQDRLDETHNPQTLKDIKDEMAKLQEKSGLSAKQFDRMVGLNQDLVEVMPNATTKITEQGNKVAGTTDEMKKYNQELQTMATRKVEDHFYQQLENQNKLLEERNQLEKDLTRTRKVEDEISNMLVNYNKTLLANKREQYEQTLQELDAQIIKRQNQNKSVNKLMEQKAINKALLGLTRLTKDELFEEYNTYRKQNTEQKEKLEAKEQELGKLELSLQRLQEQYLLEAGITDENAKQAVREGKTLSVLDKQIAALKENKQELQEQYPAALRNTDEYRKAVSEIDKQIGKLESTKGKINELNGVAAEFTDELGRDVNKNANVNVSPSVSDINAALSEPVYRKVNVSVTEYTRSRLLSSYADGTNFHTGGPALVGEEGPELIREGNKWSLTSFGILPHLKRGAQVFTYEQTQKILRGINQLPAYASGVGVSESMNNRLNDLSSDLTLRNQVSNQMKFDIGVGDVVLDGQQVGQIIWKPVQDYMQREEAIEKEFK</sequence>
<keyword evidence="1" id="KW-1188">Viral release from host cell</keyword>
<organism evidence="5 6">
    <name type="scientific">Piscibacillus salipiscarius</name>
    <dbReference type="NCBI Taxonomy" id="299480"/>
    <lineage>
        <taxon>Bacteria</taxon>
        <taxon>Bacillati</taxon>
        <taxon>Bacillota</taxon>
        <taxon>Bacilli</taxon>
        <taxon>Bacillales</taxon>
        <taxon>Bacillaceae</taxon>
        <taxon>Piscibacillus</taxon>
    </lineage>
</organism>
<feature type="domain" description="Phage tail tape measure protein" evidence="4">
    <location>
        <begin position="210"/>
        <end position="405"/>
    </location>
</feature>
<keyword evidence="2" id="KW-0175">Coiled coil</keyword>
<keyword evidence="6" id="KW-1185">Reference proteome</keyword>
<protein>
    <submittedName>
        <fullName evidence="5">Phage tail tape measure protein</fullName>
    </submittedName>
</protein>
<dbReference type="Proteomes" id="UP001597452">
    <property type="component" value="Unassembled WGS sequence"/>
</dbReference>
<evidence type="ECO:0000256" key="3">
    <source>
        <dbReference type="SAM" id="MobiDB-lite"/>
    </source>
</evidence>
<evidence type="ECO:0000313" key="6">
    <source>
        <dbReference type="Proteomes" id="UP001597452"/>
    </source>
</evidence>
<name>A0ABW5Q9I8_9BACI</name>
<evidence type="ECO:0000256" key="1">
    <source>
        <dbReference type="ARBA" id="ARBA00022612"/>
    </source>
</evidence>
<feature type="coiled-coil region" evidence="2">
    <location>
        <begin position="796"/>
        <end position="886"/>
    </location>
</feature>
<comment type="caution">
    <text evidence="5">The sequence shown here is derived from an EMBL/GenBank/DDBJ whole genome shotgun (WGS) entry which is preliminary data.</text>
</comment>
<evidence type="ECO:0000313" key="5">
    <source>
        <dbReference type="EMBL" id="MFD2638396.1"/>
    </source>
</evidence>
<feature type="coiled-coil region" evidence="2">
    <location>
        <begin position="705"/>
        <end position="771"/>
    </location>
</feature>
<dbReference type="RefSeq" id="WP_377328073.1">
    <property type="nucleotide sequence ID" value="NZ_JBHUMZ010000016.1"/>
</dbReference>
<feature type="compositionally biased region" description="Basic and acidic residues" evidence="3">
    <location>
        <begin position="128"/>
        <end position="137"/>
    </location>
</feature>
<dbReference type="Pfam" id="PF10145">
    <property type="entry name" value="PhageMin_Tail"/>
    <property type="match status" value="1"/>
</dbReference>
<feature type="region of interest" description="Disordered" evidence="3">
    <location>
        <begin position="117"/>
        <end position="137"/>
    </location>
</feature>
<feature type="coiled-coil region" evidence="2">
    <location>
        <begin position="582"/>
        <end position="609"/>
    </location>
</feature>
<reference evidence="6" key="1">
    <citation type="journal article" date="2019" name="Int. J. Syst. Evol. Microbiol.">
        <title>The Global Catalogue of Microorganisms (GCM) 10K type strain sequencing project: providing services to taxonomists for standard genome sequencing and annotation.</title>
        <authorList>
            <consortium name="The Broad Institute Genomics Platform"/>
            <consortium name="The Broad Institute Genome Sequencing Center for Infectious Disease"/>
            <person name="Wu L."/>
            <person name="Ma J."/>
        </authorList>
    </citation>
    <scope>NUCLEOTIDE SEQUENCE [LARGE SCALE GENOMIC DNA]</scope>
    <source>
        <strain evidence="6">TISTR 1571</strain>
    </source>
</reference>
<dbReference type="NCBIfam" id="TIGR01760">
    <property type="entry name" value="tape_meas_TP901"/>
    <property type="match status" value="1"/>
</dbReference>
<dbReference type="PANTHER" id="PTHR37813">
    <property type="entry name" value="FELS-2 PROPHAGE PROTEIN"/>
    <property type="match status" value="1"/>
</dbReference>
<evidence type="ECO:0000256" key="2">
    <source>
        <dbReference type="SAM" id="Coils"/>
    </source>
</evidence>
<accession>A0ABW5Q9I8</accession>
<evidence type="ECO:0000259" key="4">
    <source>
        <dbReference type="Pfam" id="PF10145"/>
    </source>
</evidence>
<dbReference type="EMBL" id="JBHUMZ010000016">
    <property type="protein sequence ID" value="MFD2638396.1"/>
    <property type="molecule type" value="Genomic_DNA"/>
</dbReference>
<proteinExistence type="predicted"/>